<evidence type="ECO:0000313" key="7">
    <source>
        <dbReference type="EMBL" id="KAK6166594.1"/>
    </source>
</evidence>
<dbReference type="SMART" id="SM00028">
    <property type="entry name" value="TPR"/>
    <property type="match status" value="7"/>
</dbReference>
<feature type="region of interest" description="Disordered" evidence="5">
    <location>
        <begin position="1"/>
        <end position="23"/>
    </location>
</feature>
<dbReference type="PROSITE" id="PS50076">
    <property type="entry name" value="DNAJ_2"/>
    <property type="match status" value="1"/>
</dbReference>
<dbReference type="InterPro" id="IPR019734">
    <property type="entry name" value="TPR_rpt"/>
</dbReference>
<keyword evidence="3" id="KW-0143">Chaperone</keyword>
<name>A0AAN8IYH3_PATCE</name>
<dbReference type="SUPFAM" id="SSF46565">
    <property type="entry name" value="Chaperone J-domain"/>
    <property type="match status" value="1"/>
</dbReference>
<feature type="repeat" description="TPR" evidence="4">
    <location>
        <begin position="337"/>
        <end position="370"/>
    </location>
</feature>
<feature type="repeat" description="TPR" evidence="4">
    <location>
        <begin position="219"/>
        <end position="252"/>
    </location>
</feature>
<keyword evidence="8" id="KW-1185">Reference proteome</keyword>
<dbReference type="CDD" id="cd06257">
    <property type="entry name" value="DnaJ"/>
    <property type="match status" value="1"/>
</dbReference>
<feature type="repeat" description="TPR" evidence="4">
    <location>
        <begin position="37"/>
        <end position="70"/>
    </location>
</feature>
<dbReference type="PANTHER" id="PTHR45188:SF2">
    <property type="entry name" value="DNAJ HOMOLOG SUBFAMILY C MEMBER 7"/>
    <property type="match status" value="1"/>
</dbReference>
<dbReference type="InterPro" id="IPR011990">
    <property type="entry name" value="TPR-like_helical_dom_sf"/>
</dbReference>
<evidence type="ECO:0000256" key="3">
    <source>
        <dbReference type="ARBA" id="ARBA00023186"/>
    </source>
</evidence>
<dbReference type="FunFam" id="1.25.40.10:FF:000097">
    <property type="entry name" value="DnaJ homolog subfamily C member 7 homolog"/>
    <property type="match status" value="1"/>
</dbReference>
<evidence type="ECO:0000256" key="1">
    <source>
        <dbReference type="ARBA" id="ARBA00022737"/>
    </source>
</evidence>
<proteinExistence type="predicted"/>
<dbReference type="PRINTS" id="PR00625">
    <property type="entry name" value="JDOMAIN"/>
</dbReference>
<dbReference type="PANTHER" id="PTHR45188">
    <property type="entry name" value="DNAJ PROTEIN P58IPK HOMOLOG"/>
    <property type="match status" value="1"/>
</dbReference>
<sequence>MSDEEMSPTENSVSEETSDDMNIEEDVVIIEDPALLAEDKKEQGNKFYKQQKYKDAVHCYTEAINLCPKCAAYYSNRAAAYMMLYKYKEALEDAQQSVQYDNKFLKGYLREGKCHLVLGNASAAIRSYQHVLQLDPKNATSQNEIKTSEQILDLTEKAEICYGRQDFRTTIYYMDKCLVHCSGCQRFKILKAESLALLGRYDESEELANNILLCDNMCADATYVRGLCLYYRDNLPKAFQHFQKVLRLAPDHQRARLAYKKAKQLTSKKEEGNDAFRSGKYQDAHDLYSEALSIDPFNKSTNSKLFCNRATVSAKLKKYEESVEDCTKAIELDESYVKAFSRRARSYMELERFEDAVRDYEKIFSLEKTRENKKILNDAKLELKKSKRKDYYKLLGVQKGATEEEIKKAYKKRALIHHPDRHSHAEEKVQKEEEVKFKEVGEAYGVLSDSKKRMRYDAGQDLEDLDGGGGGFHQMDPNQIFQMMFGGGGMNGFHYSSGGAQHHGHGFNFQFG</sequence>
<dbReference type="Pfam" id="PF13414">
    <property type="entry name" value="TPR_11"/>
    <property type="match status" value="1"/>
</dbReference>
<protein>
    <recommendedName>
        <fullName evidence="6">J domain-containing protein</fullName>
    </recommendedName>
</protein>
<evidence type="ECO:0000259" key="6">
    <source>
        <dbReference type="PROSITE" id="PS50076"/>
    </source>
</evidence>
<reference evidence="7 8" key="1">
    <citation type="submission" date="2024-01" db="EMBL/GenBank/DDBJ databases">
        <title>The genome of the rayed Mediterranean limpet Patella caerulea (Linnaeus, 1758).</title>
        <authorList>
            <person name="Anh-Thu Weber A."/>
            <person name="Halstead-Nussloch G."/>
        </authorList>
    </citation>
    <scope>NUCLEOTIDE SEQUENCE [LARGE SCALE GENOMIC DNA]</scope>
    <source>
        <strain evidence="7">AATW-2023a</strain>
        <tissue evidence="7">Whole specimen</tissue>
    </source>
</reference>
<organism evidence="7 8">
    <name type="scientific">Patella caerulea</name>
    <name type="common">Rayed Mediterranean limpet</name>
    <dbReference type="NCBI Taxonomy" id="87958"/>
    <lineage>
        <taxon>Eukaryota</taxon>
        <taxon>Metazoa</taxon>
        <taxon>Spiralia</taxon>
        <taxon>Lophotrochozoa</taxon>
        <taxon>Mollusca</taxon>
        <taxon>Gastropoda</taxon>
        <taxon>Patellogastropoda</taxon>
        <taxon>Patelloidea</taxon>
        <taxon>Patellidae</taxon>
        <taxon>Patella</taxon>
    </lineage>
</organism>
<dbReference type="InterPro" id="IPR036869">
    <property type="entry name" value="J_dom_sf"/>
</dbReference>
<dbReference type="InterPro" id="IPR001623">
    <property type="entry name" value="DnaJ_domain"/>
</dbReference>
<evidence type="ECO:0000313" key="8">
    <source>
        <dbReference type="Proteomes" id="UP001347796"/>
    </source>
</evidence>
<keyword evidence="2 4" id="KW-0802">TPR repeat</keyword>
<evidence type="ECO:0000256" key="4">
    <source>
        <dbReference type="PROSITE-ProRule" id="PRU00339"/>
    </source>
</evidence>
<keyword evidence="1" id="KW-0677">Repeat</keyword>
<dbReference type="Pfam" id="PF13432">
    <property type="entry name" value="TPR_16"/>
    <property type="match status" value="1"/>
</dbReference>
<feature type="repeat" description="TPR" evidence="4">
    <location>
        <begin position="105"/>
        <end position="138"/>
    </location>
</feature>
<gene>
    <name evidence="7" type="ORF">SNE40_023249</name>
</gene>
<evidence type="ECO:0000256" key="2">
    <source>
        <dbReference type="ARBA" id="ARBA00022803"/>
    </source>
</evidence>
<evidence type="ECO:0000256" key="5">
    <source>
        <dbReference type="SAM" id="MobiDB-lite"/>
    </source>
</evidence>
<feature type="repeat" description="TPR" evidence="4">
    <location>
        <begin position="265"/>
        <end position="298"/>
    </location>
</feature>
<dbReference type="EMBL" id="JAZGQO010000021">
    <property type="protein sequence ID" value="KAK6166594.1"/>
    <property type="molecule type" value="Genomic_DNA"/>
</dbReference>
<dbReference type="PROSITE" id="PS50005">
    <property type="entry name" value="TPR"/>
    <property type="match status" value="5"/>
</dbReference>
<dbReference type="Pfam" id="PF13181">
    <property type="entry name" value="TPR_8"/>
    <property type="match status" value="3"/>
</dbReference>
<dbReference type="Gene3D" id="1.10.287.110">
    <property type="entry name" value="DnaJ domain"/>
    <property type="match status" value="1"/>
</dbReference>
<dbReference type="SUPFAM" id="SSF48452">
    <property type="entry name" value="TPR-like"/>
    <property type="match status" value="1"/>
</dbReference>
<accession>A0AAN8IYH3</accession>
<feature type="domain" description="J" evidence="6">
    <location>
        <begin position="390"/>
        <end position="460"/>
    </location>
</feature>
<dbReference type="AlphaFoldDB" id="A0AAN8IYH3"/>
<dbReference type="Proteomes" id="UP001347796">
    <property type="component" value="Unassembled WGS sequence"/>
</dbReference>
<dbReference type="Gene3D" id="1.25.40.10">
    <property type="entry name" value="Tetratricopeptide repeat domain"/>
    <property type="match status" value="1"/>
</dbReference>
<comment type="caution">
    <text evidence="7">The sequence shown here is derived from an EMBL/GenBank/DDBJ whole genome shotgun (WGS) entry which is preliminary data.</text>
</comment>
<dbReference type="Pfam" id="PF00226">
    <property type="entry name" value="DnaJ"/>
    <property type="match status" value="1"/>
</dbReference>
<dbReference type="SMART" id="SM00271">
    <property type="entry name" value="DnaJ"/>
    <property type="match status" value="1"/>
</dbReference>